<organism evidence="5 6">
    <name type="scientific">Klebsiella oxytoca</name>
    <dbReference type="NCBI Taxonomy" id="571"/>
    <lineage>
        <taxon>Bacteria</taxon>
        <taxon>Pseudomonadati</taxon>
        <taxon>Pseudomonadota</taxon>
        <taxon>Gammaproteobacteria</taxon>
        <taxon>Enterobacterales</taxon>
        <taxon>Enterobacteriaceae</taxon>
        <taxon>Klebsiella/Raoultella group</taxon>
        <taxon>Klebsiella</taxon>
    </lineage>
</organism>
<gene>
    <name evidence="5" type="ORF">DET57_1132</name>
</gene>
<evidence type="ECO:0000256" key="1">
    <source>
        <dbReference type="ARBA" id="ARBA00023125"/>
    </source>
</evidence>
<dbReference type="SUPFAM" id="SSF46894">
    <property type="entry name" value="C-terminal effector domain of the bipartite response regulators"/>
    <property type="match status" value="1"/>
</dbReference>
<evidence type="ECO:0000313" key="5">
    <source>
        <dbReference type="EMBL" id="PXW42808.1"/>
    </source>
</evidence>
<reference evidence="5 6" key="1">
    <citation type="submission" date="2018-05" db="EMBL/GenBank/DDBJ databases">
        <title>Freshwater and sediment microbial communities from various areas in North America, analyzing microbe dynamics in response to fracking.</title>
        <authorList>
            <person name="Lamendella R."/>
        </authorList>
    </citation>
    <scope>NUCLEOTIDE SEQUENCE [LARGE SCALE GENOMIC DNA]</scope>
    <source>
        <strain evidence="5 6">67</strain>
    </source>
</reference>
<dbReference type="EMBL" id="QJJG01000013">
    <property type="protein sequence ID" value="PXW42808.1"/>
    <property type="molecule type" value="Genomic_DNA"/>
</dbReference>
<dbReference type="PROSITE" id="PS51755">
    <property type="entry name" value="OMPR_PHOB"/>
    <property type="match status" value="1"/>
</dbReference>
<dbReference type="GO" id="GO:0000160">
    <property type="term" value="P:phosphorelay signal transduction system"/>
    <property type="evidence" value="ECO:0007669"/>
    <property type="project" value="InterPro"/>
</dbReference>
<dbReference type="RefSeq" id="WP_110275406.1">
    <property type="nucleotide sequence ID" value="NZ_QJJG01000013.1"/>
</dbReference>
<dbReference type="SMART" id="SM00862">
    <property type="entry name" value="Trans_reg_C"/>
    <property type="match status" value="1"/>
</dbReference>
<name>A0A318FJX1_KLEOX</name>
<evidence type="ECO:0000256" key="2">
    <source>
        <dbReference type="PROSITE-ProRule" id="PRU01091"/>
    </source>
</evidence>
<dbReference type="Proteomes" id="UP000247485">
    <property type="component" value="Unassembled WGS sequence"/>
</dbReference>
<dbReference type="Pfam" id="PF00486">
    <property type="entry name" value="Trans_reg_C"/>
    <property type="match status" value="1"/>
</dbReference>
<dbReference type="InterPro" id="IPR001867">
    <property type="entry name" value="OmpR/PhoB-type_DNA-bd"/>
</dbReference>
<keyword evidence="3" id="KW-1133">Transmembrane helix</keyword>
<accession>A0A318FJX1</accession>
<sequence>MIYKIQGAIHFRSDDGLVWLDDDSNVALTATTSRLLKFLLDHRERVVYRDEILEKVWDAHGLRTSSHSLNKYISDLRAVFRNMGCTEEVIVTVPKIGFRVSKSIAIEIIDRPENDARSLNGVGSHIESDVEECCESKADNQQNRSSSSVIKNVSYACLALLTLTLLFVGFKNDFFHLHFWAEKDDIYYLGDIDTCPVRSFSSVPVEHRKQLIDLARQLIEKEGMRCSDNSVFYFSVSESVLKGNEGRGFLAHCIYSNAKKDNFYSCENYYRADYAITK</sequence>
<feature type="DNA-binding region" description="OmpR/PhoB-type" evidence="2">
    <location>
        <begin position="1"/>
        <end position="102"/>
    </location>
</feature>
<dbReference type="InterPro" id="IPR036388">
    <property type="entry name" value="WH-like_DNA-bd_sf"/>
</dbReference>
<dbReference type="AlphaFoldDB" id="A0A318FJX1"/>
<evidence type="ECO:0000256" key="3">
    <source>
        <dbReference type="SAM" id="Phobius"/>
    </source>
</evidence>
<dbReference type="GO" id="GO:0003677">
    <property type="term" value="F:DNA binding"/>
    <property type="evidence" value="ECO:0007669"/>
    <property type="project" value="UniProtKB-UniRule"/>
</dbReference>
<feature type="domain" description="OmpR/PhoB-type" evidence="4">
    <location>
        <begin position="1"/>
        <end position="102"/>
    </location>
</feature>
<comment type="caution">
    <text evidence="5">The sequence shown here is derived from an EMBL/GenBank/DDBJ whole genome shotgun (WGS) entry which is preliminary data.</text>
</comment>
<protein>
    <submittedName>
        <fullName evidence="5">DNA-binding winged helix-turn-helix (WHTH) protein</fullName>
    </submittedName>
</protein>
<dbReference type="Gene3D" id="1.10.10.10">
    <property type="entry name" value="Winged helix-like DNA-binding domain superfamily/Winged helix DNA-binding domain"/>
    <property type="match status" value="1"/>
</dbReference>
<keyword evidence="3" id="KW-0472">Membrane</keyword>
<dbReference type="InterPro" id="IPR016032">
    <property type="entry name" value="Sig_transdc_resp-reg_C-effctor"/>
</dbReference>
<keyword evidence="1 2" id="KW-0238">DNA-binding</keyword>
<evidence type="ECO:0000313" key="6">
    <source>
        <dbReference type="Proteomes" id="UP000247485"/>
    </source>
</evidence>
<keyword evidence="3" id="KW-0812">Transmembrane</keyword>
<evidence type="ECO:0000259" key="4">
    <source>
        <dbReference type="PROSITE" id="PS51755"/>
    </source>
</evidence>
<dbReference type="GO" id="GO:0006355">
    <property type="term" value="P:regulation of DNA-templated transcription"/>
    <property type="evidence" value="ECO:0007669"/>
    <property type="project" value="InterPro"/>
</dbReference>
<proteinExistence type="predicted"/>
<dbReference type="CDD" id="cd00383">
    <property type="entry name" value="trans_reg_C"/>
    <property type="match status" value="1"/>
</dbReference>
<feature type="transmembrane region" description="Helical" evidence="3">
    <location>
        <begin position="153"/>
        <end position="170"/>
    </location>
</feature>